<gene>
    <name evidence="1" type="ORF">FGL01_00650</name>
</gene>
<proteinExistence type="predicted"/>
<dbReference type="EMBL" id="BJVF01000001">
    <property type="protein sequence ID" value="GEL09326.1"/>
    <property type="molecule type" value="Genomic_DNA"/>
</dbReference>
<organism evidence="1 2">
    <name type="scientific">Flavobacterium glycines</name>
    <dbReference type="NCBI Taxonomy" id="551990"/>
    <lineage>
        <taxon>Bacteria</taxon>
        <taxon>Pseudomonadati</taxon>
        <taxon>Bacteroidota</taxon>
        <taxon>Flavobacteriia</taxon>
        <taxon>Flavobacteriales</taxon>
        <taxon>Flavobacteriaceae</taxon>
        <taxon>Flavobacterium</taxon>
    </lineage>
</organism>
<accession>A0A511C9I6</accession>
<name>A0A511C9I6_9FLAO</name>
<dbReference type="RefSeq" id="WP_245683124.1">
    <property type="nucleotide sequence ID" value="NZ_BJVF01000001.1"/>
</dbReference>
<comment type="caution">
    <text evidence="1">The sequence shown here is derived from an EMBL/GenBank/DDBJ whole genome shotgun (WGS) entry which is preliminary data.</text>
</comment>
<sequence>MKKASVKLPLIKESIERVAPQEGQGIFKECFIKQASIDGLLVLFCVDT</sequence>
<reference evidence="1 2" key="1">
    <citation type="submission" date="2019-07" db="EMBL/GenBank/DDBJ databases">
        <title>Whole genome shotgun sequence of Flavobacterium glycines NBRC 105008.</title>
        <authorList>
            <person name="Hosoyama A."/>
            <person name="Uohara A."/>
            <person name="Ohji S."/>
            <person name="Ichikawa N."/>
        </authorList>
    </citation>
    <scope>NUCLEOTIDE SEQUENCE [LARGE SCALE GENOMIC DNA]</scope>
    <source>
        <strain evidence="1 2">NBRC 105008</strain>
    </source>
</reference>
<evidence type="ECO:0000313" key="1">
    <source>
        <dbReference type="EMBL" id="GEL09326.1"/>
    </source>
</evidence>
<dbReference type="AlphaFoldDB" id="A0A511C9I6"/>
<dbReference type="Proteomes" id="UP000321579">
    <property type="component" value="Unassembled WGS sequence"/>
</dbReference>
<evidence type="ECO:0000313" key="2">
    <source>
        <dbReference type="Proteomes" id="UP000321579"/>
    </source>
</evidence>
<protein>
    <submittedName>
        <fullName evidence="1">Uncharacterized protein</fullName>
    </submittedName>
</protein>